<feature type="non-terminal residue" evidence="2">
    <location>
        <position position="1"/>
    </location>
</feature>
<dbReference type="PANTHER" id="PTHR10380:SF196">
    <property type="entry name" value="CUTICULAR PROTEIN 72EA"/>
    <property type="match status" value="1"/>
</dbReference>
<proteinExistence type="predicted"/>
<dbReference type="PANTHER" id="PTHR10380">
    <property type="entry name" value="CUTICLE PROTEIN"/>
    <property type="match status" value="1"/>
</dbReference>
<dbReference type="Pfam" id="PF00379">
    <property type="entry name" value="Chitin_bind_4"/>
    <property type="match status" value="2"/>
</dbReference>
<protein>
    <recommendedName>
        <fullName evidence="3">Cuticle protein 6</fullName>
    </recommendedName>
</protein>
<gene>
    <name evidence="2" type="ORF">g.4284</name>
</gene>
<name>A0A1B6DCB9_9HEMI</name>
<dbReference type="EMBL" id="GEDC01013959">
    <property type="protein sequence ID" value="JAS23339.1"/>
    <property type="molecule type" value="Transcribed_RNA"/>
</dbReference>
<evidence type="ECO:0008006" key="3">
    <source>
        <dbReference type="Google" id="ProtNLM"/>
    </source>
</evidence>
<dbReference type="GO" id="GO:0008010">
    <property type="term" value="F:structural constituent of chitin-based larval cuticle"/>
    <property type="evidence" value="ECO:0007669"/>
    <property type="project" value="TreeGrafter"/>
</dbReference>
<dbReference type="AlphaFoldDB" id="A0A1B6DCB9"/>
<keyword evidence="1" id="KW-0193">Cuticle</keyword>
<dbReference type="PROSITE" id="PS51155">
    <property type="entry name" value="CHIT_BIND_RR_2"/>
    <property type="match status" value="2"/>
</dbReference>
<reference evidence="2" key="1">
    <citation type="submission" date="2015-12" db="EMBL/GenBank/DDBJ databases">
        <title>De novo transcriptome assembly of four potential Pierce s Disease insect vectors from Arizona vineyards.</title>
        <authorList>
            <person name="Tassone E.E."/>
        </authorList>
    </citation>
    <scope>NUCLEOTIDE SEQUENCE</scope>
</reference>
<organism evidence="2">
    <name type="scientific">Clastoptera arizonana</name>
    <name type="common">Arizona spittle bug</name>
    <dbReference type="NCBI Taxonomy" id="38151"/>
    <lineage>
        <taxon>Eukaryota</taxon>
        <taxon>Metazoa</taxon>
        <taxon>Ecdysozoa</taxon>
        <taxon>Arthropoda</taxon>
        <taxon>Hexapoda</taxon>
        <taxon>Insecta</taxon>
        <taxon>Pterygota</taxon>
        <taxon>Neoptera</taxon>
        <taxon>Paraneoptera</taxon>
        <taxon>Hemiptera</taxon>
        <taxon>Auchenorrhyncha</taxon>
        <taxon>Cercopoidea</taxon>
        <taxon>Clastopteridae</taxon>
        <taxon>Clastoptera</taxon>
    </lineage>
</organism>
<accession>A0A1B6DCB9</accession>
<dbReference type="GO" id="GO:0062129">
    <property type="term" value="C:chitin-based extracellular matrix"/>
    <property type="evidence" value="ECO:0007669"/>
    <property type="project" value="TreeGrafter"/>
</dbReference>
<sequence length="365" mass="37949">YSTLSRVSRGSADKMLFWVILVGVWVTAVRGRTVVVSAQHHAQDELGQYSYGYSNPLSSKEELKTADGITRGGYSYLDAHGLVQNVNYVSDDVNGFRVAATNLPAVPAEQEPVVADVKAVHASPNVVVRPIIVAPVSEQVQSAEKTPLVDARPIVVPEVPVPPVLLPSPVVLSEPVLSVEEPTYISSPAPPQVTPSAAAIAPASSSIRTAPAIAPASSSIPTAPDIAPAPGIAPASVAVAPPAAPVYVSSVPAPAPVVATAVSAQHHSQDELGQYSYGYVNPLSAKKEVKTVDGITRGEYSYVDSHGLVQNVNYVSDDVNGFRVAASNIPQQVQPVDIPDSHDVAVAKAKFFAAIADAKGAVGEK</sequence>
<evidence type="ECO:0000256" key="1">
    <source>
        <dbReference type="PROSITE-ProRule" id="PRU00497"/>
    </source>
</evidence>
<dbReference type="InterPro" id="IPR050468">
    <property type="entry name" value="Cuticle_Struct_Prot"/>
</dbReference>
<evidence type="ECO:0000313" key="2">
    <source>
        <dbReference type="EMBL" id="JAS23339.1"/>
    </source>
</evidence>
<dbReference type="InterPro" id="IPR000618">
    <property type="entry name" value="Insect_cuticle"/>
</dbReference>